<dbReference type="EMBL" id="JADKBR010000017">
    <property type="protein sequence ID" value="MBK8891484.1"/>
    <property type="molecule type" value="Genomic_DNA"/>
</dbReference>
<gene>
    <name evidence="1" type="ORF">IPN75_14485</name>
</gene>
<organism evidence="1 2">
    <name type="scientific">Candidatus Dechloromonas phosphorivorans</name>
    <dbReference type="NCBI Taxonomy" id="2899244"/>
    <lineage>
        <taxon>Bacteria</taxon>
        <taxon>Pseudomonadati</taxon>
        <taxon>Pseudomonadota</taxon>
        <taxon>Betaproteobacteria</taxon>
        <taxon>Rhodocyclales</taxon>
        <taxon>Azonexaceae</taxon>
        <taxon>Dechloromonas</taxon>
    </lineage>
</organism>
<reference evidence="1" key="1">
    <citation type="submission" date="2020-10" db="EMBL/GenBank/DDBJ databases">
        <title>Connecting structure to function with the recovery of over 1000 high-quality activated sludge metagenome-assembled genomes encoding full-length rRNA genes using long-read sequencing.</title>
        <authorList>
            <person name="Singleton C.M."/>
            <person name="Petriglieri F."/>
            <person name="Kristensen J.M."/>
            <person name="Kirkegaard R.H."/>
            <person name="Michaelsen T.Y."/>
            <person name="Andersen M.H."/>
            <person name="Karst S.M."/>
            <person name="Dueholm M.S."/>
            <person name="Nielsen P.H."/>
            <person name="Albertsen M."/>
        </authorList>
    </citation>
    <scope>NUCLEOTIDE SEQUENCE</scope>
    <source>
        <strain evidence="1">OdNE_18-Q3-R46-58_BAT3C.305</strain>
    </source>
</reference>
<evidence type="ECO:0000313" key="1">
    <source>
        <dbReference type="EMBL" id="MBK8891484.1"/>
    </source>
</evidence>
<accession>A0A9D7QJN5</accession>
<dbReference type="AlphaFoldDB" id="A0A9D7QJN5"/>
<dbReference type="Proteomes" id="UP000808146">
    <property type="component" value="Unassembled WGS sequence"/>
</dbReference>
<comment type="caution">
    <text evidence="1">The sequence shown here is derived from an EMBL/GenBank/DDBJ whole genome shotgun (WGS) entry which is preliminary data.</text>
</comment>
<name>A0A9D7QJN5_9RHOO</name>
<evidence type="ECO:0000313" key="2">
    <source>
        <dbReference type="Proteomes" id="UP000808146"/>
    </source>
</evidence>
<sequence>MTQLNIAKSLAPSQLVFDTWLELELTNSNHALLTTNGGAMNAGYQPIFRGLFLGQLGRVAGLGFSSDLRTKPPFG</sequence>
<protein>
    <submittedName>
        <fullName evidence="1">Uncharacterized protein</fullName>
    </submittedName>
</protein>
<proteinExistence type="predicted"/>